<evidence type="ECO:0000313" key="3">
    <source>
        <dbReference type="Proteomes" id="UP001277761"/>
    </source>
</evidence>
<feature type="region of interest" description="Disordered" evidence="1">
    <location>
        <begin position="264"/>
        <end position="284"/>
    </location>
</feature>
<dbReference type="Pfam" id="PF13177">
    <property type="entry name" value="DNA_pol3_delta2"/>
    <property type="match status" value="1"/>
</dbReference>
<evidence type="ECO:0000313" key="2">
    <source>
        <dbReference type="EMBL" id="MDX8151580.1"/>
    </source>
</evidence>
<protein>
    <submittedName>
        <fullName evidence="2">AAA family ATPase</fullName>
    </submittedName>
</protein>
<proteinExistence type="predicted"/>
<dbReference type="InterPro" id="IPR050238">
    <property type="entry name" value="DNA_Rep/Repair_Clamp_Loader"/>
</dbReference>
<dbReference type="PANTHER" id="PTHR11669:SF8">
    <property type="entry name" value="DNA POLYMERASE III SUBUNIT DELTA"/>
    <property type="match status" value="1"/>
</dbReference>
<dbReference type="EMBL" id="JAXAVX010000003">
    <property type="protein sequence ID" value="MDX8151580.1"/>
    <property type="molecule type" value="Genomic_DNA"/>
</dbReference>
<name>A0ABU4VLD0_9ACTN</name>
<dbReference type="SUPFAM" id="SSF52540">
    <property type="entry name" value="P-loop containing nucleoside triphosphate hydrolases"/>
    <property type="match status" value="1"/>
</dbReference>
<sequence length="379" mass="40538">MSAVLQATERQPHARAVLASAFPSAGTPSPSHAYLFHGPAGSGKREVARALATDLLARGTSDPAAVAARIARDAHPDLTWVRPTGAGEMRVGDIDEAVVGAVSRRPFEAAHRVFVLEHADALNDTAANRLLKTLEEPPSYVVLVLLSDRPGELLPTVRSRCQAVRFDAPPEDELVRRIVDRALVAEETARACARLALGDAGLAERLAGDDGRALRAAAESLARHALSGNPGMPPWRSLIEVAVAHGEAASAAVVAAAAERADQLPDRERKRVAREATDDGKRASRRARTQTLDLALRLCGLWFRDVAAAVLGATDELHHLDRVAAVGEDAQRLGDPHRALRAVELVDATRRSLRVNATEELQLDALSVRLGEAVGPRRR</sequence>
<dbReference type="RefSeq" id="WP_319953734.1">
    <property type="nucleotide sequence ID" value="NZ_JAXAVX010000003.1"/>
</dbReference>
<organism evidence="2 3">
    <name type="scientific">Patulibacter brassicae</name>
    <dbReference type="NCBI Taxonomy" id="1705717"/>
    <lineage>
        <taxon>Bacteria</taxon>
        <taxon>Bacillati</taxon>
        <taxon>Actinomycetota</taxon>
        <taxon>Thermoleophilia</taxon>
        <taxon>Solirubrobacterales</taxon>
        <taxon>Patulibacteraceae</taxon>
        <taxon>Patulibacter</taxon>
    </lineage>
</organism>
<dbReference type="Proteomes" id="UP001277761">
    <property type="component" value="Unassembled WGS sequence"/>
</dbReference>
<dbReference type="Gene3D" id="3.40.50.300">
    <property type="entry name" value="P-loop containing nucleotide triphosphate hydrolases"/>
    <property type="match status" value="1"/>
</dbReference>
<reference evidence="2 3" key="1">
    <citation type="submission" date="2023-11" db="EMBL/GenBank/DDBJ databases">
        <authorList>
            <person name="Xu M."/>
            <person name="Jiang T."/>
        </authorList>
    </citation>
    <scope>NUCLEOTIDE SEQUENCE [LARGE SCALE GENOMIC DNA]</scope>
    <source>
        <strain evidence="2 3">SD</strain>
    </source>
</reference>
<feature type="compositionally biased region" description="Basic and acidic residues" evidence="1">
    <location>
        <begin position="264"/>
        <end position="282"/>
    </location>
</feature>
<accession>A0ABU4VLD0</accession>
<comment type="caution">
    <text evidence="2">The sequence shown here is derived from an EMBL/GenBank/DDBJ whole genome shotgun (WGS) entry which is preliminary data.</text>
</comment>
<dbReference type="InterPro" id="IPR027417">
    <property type="entry name" value="P-loop_NTPase"/>
</dbReference>
<evidence type="ECO:0000256" key="1">
    <source>
        <dbReference type="SAM" id="MobiDB-lite"/>
    </source>
</evidence>
<gene>
    <name evidence="2" type="ORF">SK069_08260</name>
</gene>
<dbReference type="PANTHER" id="PTHR11669">
    <property type="entry name" value="REPLICATION FACTOR C / DNA POLYMERASE III GAMMA-TAU SUBUNIT"/>
    <property type="match status" value="1"/>
</dbReference>
<keyword evidence="3" id="KW-1185">Reference proteome</keyword>